<dbReference type="GO" id="GO:0008999">
    <property type="term" value="F:protein-N-terminal-alanine acetyltransferase activity"/>
    <property type="evidence" value="ECO:0007669"/>
    <property type="project" value="TreeGrafter"/>
</dbReference>
<dbReference type="InterPro" id="IPR016181">
    <property type="entry name" value="Acyl_CoA_acyltransferase"/>
</dbReference>
<organism evidence="2 3">
    <name type="scientific">Pedobacter hiemivivus</name>
    <dbReference type="NCBI Taxonomy" id="2530454"/>
    <lineage>
        <taxon>Bacteria</taxon>
        <taxon>Pseudomonadati</taxon>
        <taxon>Bacteroidota</taxon>
        <taxon>Sphingobacteriia</taxon>
        <taxon>Sphingobacteriales</taxon>
        <taxon>Sphingobacteriaceae</taxon>
        <taxon>Pedobacter</taxon>
    </lineage>
</organism>
<comment type="caution">
    <text evidence="2">The sequence shown here is derived from an EMBL/GenBank/DDBJ whole genome shotgun (WGS) entry which is preliminary data.</text>
</comment>
<dbReference type="OrthoDB" id="5319888at2"/>
<dbReference type="AlphaFoldDB" id="A0A4R0NGH1"/>
<evidence type="ECO:0000259" key="1">
    <source>
        <dbReference type="PROSITE" id="PS51186"/>
    </source>
</evidence>
<keyword evidence="2" id="KW-0808">Transferase</keyword>
<dbReference type="PANTHER" id="PTHR43617:SF20">
    <property type="entry name" value="N-ALPHA-ACETYLTRANSFERASE RIMI"/>
    <property type="match status" value="1"/>
</dbReference>
<proteinExistence type="predicted"/>
<gene>
    <name evidence="2" type="ORF">EZ444_07845</name>
</gene>
<evidence type="ECO:0000313" key="2">
    <source>
        <dbReference type="EMBL" id="TCC97814.1"/>
    </source>
</evidence>
<dbReference type="Gene3D" id="3.40.630.30">
    <property type="match status" value="1"/>
</dbReference>
<dbReference type="InterPro" id="IPR000182">
    <property type="entry name" value="GNAT_dom"/>
</dbReference>
<dbReference type="InterPro" id="IPR050276">
    <property type="entry name" value="MshD_Acetyltransferase"/>
</dbReference>
<dbReference type="PANTHER" id="PTHR43617">
    <property type="entry name" value="L-AMINO ACID N-ACETYLTRANSFERASE"/>
    <property type="match status" value="1"/>
</dbReference>
<dbReference type="Pfam" id="PF13508">
    <property type="entry name" value="Acetyltransf_7"/>
    <property type="match status" value="1"/>
</dbReference>
<accession>A0A4R0NGH1</accession>
<protein>
    <submittedName>
        <fullName evidence="2">GNAT family N-acetyltransferase</fullName>
    </submittedName>
</protein>
<evidence type="ECO:0000313" key="3">
    <source>
        <dbReference type="Proteomes" id="UP000291117"/>
    </source>
</evidence>
<dbReference type="EMBL" id="SJSM01000003">
    <property type="protein sequence ID" value="TCC97814.1"/>
    <property type="molecule type" value="Genomic_DNA"/>
</dbReference>
<keyword evidence="3" id="KW-1185">Reference proteome</keyword>
<dbReference type="PROSITE" id="PS51186">
    <property type="entry name" value="GNAT"/>
    <property type="match status" value="1"/>
</dbReference>
<name>A0A4R0NGH1_9SPHI</name>
<dbReference type="SUPFAM" id="SSF55729">
    <property type="entry name" value="Acyl-CoA N-acyltransferases (Nat)"/>
    <property type="match status" value="1"/>
</dbReference>
<feature type="domain" description="N-acetyltransferase" evidence="1">
    <location>
        <begin position="1"/>
        <end position="141"/>
    </location>
</feature>
<dbReference type="RefSeq" id="WP_131608172.1">
    <property type="nucleotide sequence ID" value="NZ_SJSM01000003.1"/>
</dbReference>
<sequence>MNANQLHIRRAELEDANKIFDLYKTVSKILGGLARTETEITKGYQLEPAVFRHVLSELTIAVDPDYQGKGLGKKLFQTLLADVQSNRSEILRVELIARETNSRAIQLYEKLGFKIEGRFEKRISNNSISFEADIPMAWFPNAI</sequence>
<reference evidence="2 3" key="1">
    <citation type="submission" date="2019-02" db="EMBL/GenBank/DDBJ databases">
        <title>Pedobacter sp. RP-3-8 sp. nov., isolated from Arctic soil.</title>
        <authorList>
            <person name="Dahal R.H."/>
        </authorList>
    </citation>
    <scope>NUCLEOTIDE SEQUENCE [LARGE SCALE GENOMIC DNA]</scope>
    <source>
        <strain evidence="2 3">RP-3-8</strain>
    </source>
</reference>
<dbReference type="CDD" id="cd04301">
    <property type="entry name" value="NAT_SF"/>
    <property type="match status" value="1"/>
</dbReference>
<dbReference type="Proteomes" id="UP000291117">
    <property type="component" value="Unassembled WGS sequence"/>
</dbReference>